<organism evidence="2">
    <name type="scientific">Arundo donax</name>
    <name type="common">Giant reed</name>
    <name type="synonym">Donax arundinaceus</name>
    <dbReference type="NCBI Taxonomy" id="35708"/>
    <lineage>
        <taxon>Eukaryota</taxon>
        <taxon>Viridiplantae</taxon>
        <taxon>Streptophyta</taxon>
        <taxon>Embryophyta</taxon>
        <taxon>Tracheophyta</taxon>
        <taxon>Spermatophyta</taxon>
        <taxon>Magnoliopsida</taxon>
        <taxon>Liliopsida</taxon>
        <taxon>Poales</taxon>
        <taxon>Poaceae</taxon>
        <taxon>PACMAD clade</taxon>
        <taxon>Arundinoideae</taxon>
        <taxon>Arundineae</taxon>
        <taxon>Arundo</taxon>
    </lineage>
</organism>
<evidence type="ECO:0000313" key="2">
    <source>
        <dbReference type="EMBL" id="JAE09468.1"/>
    </source>
</evidence>
<dbReference type="EMBL" id="GBRH01188428">
    <property type="protein sequence ID" value="JAE09468.1"/>
    <property type="molecule type" value="Transcribed_RNA"/>
</dbReference>
<proteinExistence type="predicted"/>
<dbReference type="AlphaFoldDB" id="A0A0A9FMC6"/>
<reference evidence="2" key="2">
    <citation type="journal article" date="2015" name="Data Brief">
        <title>Shoot transcriptome of the giant reed, Arundo donax.</title>
        <authorList>
            <person name="Barrero R.A."/>
            <person name="Guerrero F.D."/>
            <person name="Moolhuijzen P."/>
            <person name="Goolsby J.A."/>
            <person name="Tidwell J."/>
            <person name="Bellgard S.E."/>
            <person name="Bellgard M.I."/>
        </authorList>
    </citation>
    <scope>NUCLEOTIDE SEQUENCE</scope>
    <source>
        <tissue evidence="2">Shoot tissue taken approximately 20 cm above the soil surface</tissue>
    </source>
</reference>
<feature type="signal peptide" evidence="1">
    <location>
        <begin position="1"/>
        <end position="16"/>
    </location>
</feature>
<evidence type="ECO:0000256" key="1">
    <source>
        <dbReference type="SAM" id="SignalP"/>
    </source>
</evidence>
<keyword evidence="1" id="KW-0732">Signal</keyword>
<sequence length="51" mass="5772">MPLFCLFAVARRFSLALLPLTSVFQDVIFSSFVRWSSGSAMSGTFQWHQLS</sequence>
<accession>A0A0A9FMC6</accession>
<feature type="chain" id="PRO_5002044573" evidence="1">
    <location>
        <begin position="17"/>
        <end position="51"/>
    </location>
</feature>
<reference evidence="2" key="1">
    <citation type="submission" date="2014-09" db="EMBL/GenBank/DDBJ databases">
        <authorList>
            <person name="Magalhaes I.L.F."/>
            <person name="Oliveira U."/>
            <person name="Santos F.R."/>
            <person name="Vidigal T.H.D.A."/>
            <person name="Brescovit A.D."/>
            <person name="Santos A.J."/>
        </authorList>
    </citation>
    <scope>NUCLEOTIDE SEQUENCE</scope>
    <source>
        <tissue evidence="2">Shoot tissue taken approximately 20 cm above the soil surface</tissue>
    </source>
</reference>
<protein>
    <submittedName>
        <fullName evidence="2">Uncharacterized protein</fullName>
    </submittedName>
</protein>
<name>A0A0A9FMC6_ARUDO</name>